<feature type="domain" description="Carboxylesterase type B" evidence="8">
    <location>
        <begin position="21"/>
        <end position="546"/>
    </location>
</feature>
<dbReference type="InterPro" id="IPR019826">
    <property type="entry name" value="Carboxylesterase_B_AS"/>
</dbReference>
<evidence type="ECO:0000256" key="3">
    <source>
        <dbReference type="ARBA" id="ARBA00022487"/>
    </source>
</evidence>
<evidence type="ECO:0000256" key="6">
    <source>
        <dbReference type="ARBA" id="ARBA00023180"/>
    </source>
</evidence>
<keyword evidence="3" id="KW-0719">Serine esterase</keyword>
<evidence type="ECO:0000313" key="10">
    <source>
        <dbReference type="Proteomes" id="UP001107558"/>
    </source>
</evidence>
<evidence type="ECO:0000256" key="2">
    <source>
        <dbReference type="ARBA" id="ARBA00010515"/>
    </source>
</evidence>
<evidence type="ECO:0000313" key="9">
    <source>
        <dbReference type="EMBL" id="KAG5683592.1"/>
    </source>
</evidence>
<dbReference type="Gene3D" id="3.40.50.1820">
    <property type="entry name" value="alpha/beta hydrolase"/>
    <property type="match status" value="1"/>
</dbReference>
<evidence type="ECO:0000256" key="1">
    <source>
        <dbReference type="ARBA" id="ARBA00005964"/>
    </source>
</evidence>
<dbReference type="PROSITE" id="PS01173">
    <property type="entry name" value="LIPASE_GDXG_HIS"/>
    <property type="match status" value="1"/>
</dbReference>
<evidence type="ECO:0000256" key="4">
    <source>
        <dbReference type="ARBA" id="ARBA00022801"/>
    </source>
</evidence>
<keyword evidence="6" id="KW-0325">Glycoprotein</keyword>
<evidence type="ECO:0000256" key="7">
    <source>
        <dbReference type="RuleBase" id="RU361235"/>
    </source>
</evidence>
<gene>
    <name evidence="9" type="ORF">PVAND_012865</name>
</gene>
<keyword evidence="4 7" id="KW-0378">Hydrolase</keyword>
<dbReference type="InterPro" id="IPR029058">
    <property type="entry name" value="AB_hydrolase_fold"/>
</dbReference>
<comment type="similarity">
    <text evidence="2">Belongs to the 'GDXG' lipolytic enzyme family.</text>
</comment>
<dbReference type="AlphaFoldDB" id="A0A9J6CNR6"/>
<comment type="similarity">
    <text evidence="1 7">Belongs to the type-B carboxylesterase/lipase family.</text>
</comment>
<dbReference type="OrthoDB" id="19653at2759"/>
<evidence type="ECO:0000256" key="5">
    <source>
        <dbReference type="ARBA" id="ARBA00023157"/>
    </source>
</evidence>
<dbReference type="GO" id="GO:0052689">
    <property type="term" value="F:carboxylic ester hydrolase activity"/>
    <property type="evidence" value="ECO:0007669"/>
    <property type="project" value="UniProtKB-KW"/>
</dbReference>
<proteinExistence type="inferred from homology"/>
<feature type="chain" id="PRO_5039961027" description="Carboxylic ester hydrolase" evidence="7">
    <location>
        <begin position="17"/>
        <end position="559"/>
    </location>
</feature>
<organism evidence="9 10">
    <name type="scientific">Polypedilum vanderplanki</name>
    <name type="common">Sleeping chironomid midge</name>
    <dbReference type="NCBI Taxonomy" id="319348"/>
    <lineage>
        <taxon>Eukaryota</taxon>
        <taxon>Metazoa</taxon>
        <taxon>Ecdysozoa</taxon>
        <taxon>Arthropoda</taxon>
        <taxon>Hexapoda</taxon>
        <taxon>Insecta</taxon>
        <taxon>Pterygota</taxon>
        <taxon>Neoptera</taxon>
        <taxon>Endopterygota</taxon>
        <taxon>Diptera</taxon>
        <taxon>Nematocera</taxon>
        <taxon>Chironomoidea</taxon>
        <taxon>Chironomidae</taxon>
        <taxon>Chironominae</taxon>
        <taxon>Polypedilum</taxon>
        <taxon>Polypedilum</taxon>
    </lineage>
</organism>
<dbReference type="EMBL" id="JADBJN010000001">
    <property type="protein sequence ID" value="KAG5683592.1"/>
    <property type="molecule type" value="Genomic_DNA"/>
</dbReference>
<reference evidence="9" key="1">
    <citation type="submission" date="2021-03" db="EMBL/GenBank/DDBJ databases">
        <title>Chromosome level genome of the anhydrobiotic midge Polypedilum vanderplanki.</title>
        <authorList>
            <person name="Yoshida Y."/>
            <person name="Kikawada T."/>
            <person name="Gusev O."/>
        </authorList>
    </citation>
    <scope>NUCLEOTIDE SEQUENCE</scope>
    <source>
        <strain evidence="9">NIAS01</strain>
        <tissue evidence="9">Whole body or cell culture</tissue>
    </source>
</reference>
<dbReference type="EC" id="3.1.1.-" evidence="7"/>
<dbReference type="Pfam" id="PF00135">
    <property type="entry name" value="COesterase"/>
    <property type="match status" value="1"/>
</dbReference>
<dbReference type="PANTHER" id="PTHR11559">
    <property type="entry name" value="CARBOXYLESTERASE"/>
    <property type="match status" value="1"/>
</dbReference>
<keyword evidence="5" id="KW-1015">Disulfide bond</keyword>
<dbReference type="InterPro" id="IPR002168">
    <property type="entry name" value="Lipase_GDXG_HIS_AS"/>
</dbReference>
<sequence length="559" mass="63153">MLKFILFAVFVSVAFAQQRVSVTIPQGTLSGVRISTGILQPEYIAFKGIPYAEPPVGPLRFRNPVPHRGWSGILDASEHGASCPHRPLLGISLPRLSEDCLFANVYTPSLTGNRPVMVWIHGGAFVLGDGNSGIYGPDFFVNDGGVVLVSFNYRLGIFGFLSTGDAVAQGNWALKDMVEALRWVRNNIQHFGGNPNSITIFGESAGSASVHYLLLTQMGAGLFNRAIMQSGVANGPWGFQPNPAAEARALGQRLGLVFSSHQDLVNQLRNLPFQTIMEQQQGLMDMTVPRGFNSFAWAPNVEPANSPEYRFLVDTPVNLMNRGNILTVPMIVGYMSDESLYIIRETLLDDTVFDQFQRNPHFYVPQSFNLNPVTQAAEVNEVATAFRNLYLGGQHPHTGIRYNWTVYNTDHHFSFFVDRALRYHVRRQTQPIYYYNFHFDGTLNMMKRFLLLGDYPGAMHADDIFYMFDVTQFPLPILPNNQALTVRRRMVRMWTNFATFGDPTPVTDSLITSRWNRYTLAGQEVLHIDEVNTMRSRPFNGRLQTWHDFQDRFNPSYLN</sequence>
<keyword evidence="10" id="KW-1185">Reference proteome</keyword>
<dbReference type="SUPFAM" id="SSF53474">
    <property type="entry name" value="alpha/beta-Hydrolases"/>
    <property type="match status" value="1"/>
</dbReference>
<feature type="signal peptide" evidence="7">
    <location>
        <begin position="1"/>
        <end position="16"/>
    </location>
</feature>
<dbReference type="InterPro" id="IPR002018">
    <property type="entry name" value="CarbesteraseB"/>
</dbReference>
<name>A0A9J6CNR6_POLVA</name>
<comment type="caution">
    <text evidence="9">The sequence shown here is derived from an EMBL/GenBank/DDBJ whole genome shotgun (WGS) entry which is preliminary data.</text>
</comment>
<dbReference type="PROSITE" id="PS00122">
    <property type="entry name" value="CARBOXYLESTERASE_B_1"/>
    <property type="match status" value="1"/>
</dbReference>
<accession>A0A9J6CNR6</accession>
<protein>
    <recommendedName>
        <fullName evidence="7">Carboxylic ester hydrolase</fullName>
        <ecNumber evidence="7">3.1.1.-</ecNumber>
    </recommendedName>
</protein>
<keyword evidence="7" id="KW-0732">Signal</keyword>
<dbReference type="InterPro" id="IPR050309">
    <property type="entry name" value="Type-B_Carboxylest/Lipase"/>
</dbReference>
<dbReference type="Proteomes" id="UP001107558">
    <property type="component" value="Chromosome 1"/>
</dbReference>
<evidence type="ECO:0000259" key="8">
    <source>
        <dbReference type="Pfam" id="PF00135"/>
    </source>
</evidence>